<dbReference type="Pfam" id="PF13948">
    <property type="entry name" value="DUF4215"/>
    <property type="match status" value="12"/>
</dbReference>
<proteinExistence type="predicted"/>
<evidence type="ECO:0000313" key="6">
    <source>
        <dbReference type="EMBL" id="QSQ13154.1"/>
    </source>
</evidence>
<dbReference type="PANTHER" id="PTHR46130">
    <property type="entry name" value="LAMGL DOMAIN-CONTAINING PROTEIN"/>
    <property type="match status" value="1"/>
</dbReference>
<dbReference type="NCBIfam" id="TIGR02232">
    <property type="entry name" value="myxo_disulf_rpt"/>
    <property type="match status" value="14"/>
</dbReference>
<dbReference type="EMBL" id="CP071091">
    <property type="protein sequence ID" value="QSQ13154.1"/>
    <property type="molecule type" value="Genomic_DNA"/>
</dbReference>
<dbReference type="NCBIfam" id="NF033510">
    <property type="entry name" value="Ca_tandemer"/>
    <property type="match status" value="2"/>
</dbReference>
<sequence length="1381" mass="140108">MTTRVPEPFCPEPRSPARAGLRAALTLALFAALTGCEPTPPSSASEEVLVSSQSSALVGDGRLQPGEQCDDGNTVSGDGCSATGTIEAGYLCHVPGRACSLSSLCGNDVVNAGEACDDGDTVAGNNGCSATCDLSLCGNGAFNNREWPNFDQEICDDGNRAEGDGCNRMCEVEPGFACAGAPSRCVRAGVVVFNTGVDQNNRRLESGLDPHWFYTSNNQGAATGTRAAQDWPQEIQTARFMAAPLGAPTCVYQRFIIPSTTKVSQFRLRLATFNDNEFDHATVNGANFTPITVSEPGGMPWQKSIIREFGSTAGWRTGLNSIELCNENGASEPNAFRYIFVDAYDDRCGDGAVSPREECDDGNTANNDGCSASCGIEPGYGCAGSPSSCARTCGNGQLNAGEQCDDGNTTAGDGCNASCRVESGHACPTPGQACVATCGNGQLNAGEQCDDGNTLGSDGCSAACRIESGYECSGAPSACAPLCGNGQLNPGELCDDGNTNMGDGCSVACTLELGASCPTPGQACVNTCGNGVVNPGEQCDDGNLNPNDGCATECRVEPGYACSRPTNAPSVCVLSCGNNVQDPNETCDDGNTTSGDGCSSGCGVETGYSCTVAPSVCTTTCGDGFVAGTEACDDGNTVANDGCNATCAVESGYVCTRPTNGASTCTQSCGNGALNAGETCDDGNTTAGDGCSGVCATEPGYSCSGAPSACNTTCGDGVVAGAEVCDDGNLQSGDTCSPRCLWENGQACNASGVCESGTCNPHSDLCVTANICGNGMLDGSEQCDDANTTSGDGCTATCTIETGYTCLDIPSDCAVRCGDGVKAATEACDDGNTTAGDGCGATCAVESGSGCQNKAVHTILTRHARNECTQVANIGTPTLPDAAIQAALTVPGRYRISYVSGAADYDGSPRWYPGIFGVNHTTSTGAQRFSLGRVPPTTGSTTREAAMEQGFTERRDFDAATGDVRVAFIDTDCATNNNSATTATFRVDSLSICQLIPVVTDPGPGGVTDPVIGGPATPGTTIHVYVDGNPTPACTAVTDANGNWTCNLGNIPEGPHSVVVTSTVLGTTETAPPTNIVIQLVPPAPPVITGPATGAIVPTPTPAITGTSEPGATVTVREGSTVLCTATADASGRWSCTPSTPLPQGPHTVTATATNPGGSVSPPSAPTTFTVDTTAPAAPVITGPTPGSLLNDNTPVISGTSEPGTTVTVREGSTVLCTAVTNDAGRWSCTPSTPMAEGSHSVTATAADRAGNVSPVSNVDTFRIDTVAPDTSFVRSPPGRTDATEAEFDYGSTENGVRYECSLNGGPYTACGTTYDVSHGDHTLRVRAVDEAGNVDATPAEYRWTVLNTRSFAGGGCSAAPASSWIALLGLLGLRRRNKRR</sequence>
<organism evidence="6 7">
    <name type="scientific">Myxococcus landrumensis</name>
    <dbReference type="NCBI Taxonomy" id="2813577"/>
    <lineage>
        <taxon>Bacteria</taxon>
        <taxon>Pseudomonadati</taxon>
        <taxon>Myxococcota</taxon>
        <taxon>Myxococcia</taxon>
        <taxon>Myxococcales</taxon>
        <taxon>Cystobacterineae</taxon>
        <taxon>Myxococcaceae</taxon>
        <taxon>Myxococcus</taxon>
    </lineage>
</organism>
<evidence type="ECO:0000256" key="4">
    <source>
        <dbReference type="SAM" id="Phobius"/>
    </source>
</evidence>
<dbReference type="PANTHER" id="PTHR46130:SF3">
    <property type="entry name" value="CHROMOSOME UNDETERMINED SCAFFOLD_33, WHOLE GENOME SHOTGUN SEQUENCE"/>
    <property type="match status" value="1"/>
</dbReference>
<accession>A0ABX7N331</accession>
<evidence type="ECO:0000259" key="5">
    <source>
        <dbReference type="PROSITE" id="PS50853"/>
    </source>
</evidence>
<gene>
    <name evidence="6" type="ORF">JY572_33170</name>
</gene>
<dbReference type="InterPro" id="IPR043543">
    <property type="entry name" value="PAPPA/PAPPA2"/>
</dbReference>
<feature type="transmembrane region" description="Helical" evidence="4">
    <location>
        <begin position="1352"/>
        <end position="1374"/>
    </location>
</feature>
<keyword evidence="1" id="KW-0732">Signal</keyword>
<dbReference type="Pfam" id="PF19077">
    <property type="entry name" value="Big_13"/>
    <property type="match status" value="2"/>
</dbReference>
<keyword evidence="3" id="KW-1015">Disulfide bond</keyword>
<dbReference type="InterPro" id="IPR013783">
    <property type="entry name" value="Ig-like_fold"/>
</dbReference>
<dbReference type="InterPro" id="IPR044016">
    <property type="entry name" value="Big_13"/>
</dbReference>
<feature type="domain" description="Fibronectin type-III" evidence="5">
    <location>
        <begin position="1082"/>
        <end position="1177"/>
    </location>
</feature>
<keyword evidence="4" id="KW-1133">Transmembrane helix</keyword>
<evidence type="ECO:0000256" key="3">
    <source>
        <dbReference type="ARBA" id="ARBA00023157"/>
    </source>
</evidence>
<dbReference type="PROSITE" id="PS50853">
    <property type="entry name" value="FN3"/>
    <property type="match status" value="1"/>
</dbReference>
<dbReference type="Gene3D" id="2.60.40.10">
    <property type="entry name" value="Immunoglobulins"/>
    <property type="match status" value="3"/>
</dbReference>
<dbReference type="RefSeq" id="WP_206714859.1">
    <property type="nucleotide sequence ID" value="NZ_CP071091.1"/>
</dbReference>
<keyword evidence="4" id="KW-0472">Membrane</keyword>
<evidence type="ECO:0000313" key="7">
    <source>
        <dbReference type="Proteomes" id="UP000663090"/>
    </source>
</evidence>
<evidence type="ECO:0000256" key="2">
    <source>
        <dbReference type="ARBA" id="ARBA00022737"/>
    </source>
</evidence>
<evidence type="ECO:0000256" key="1">
    <source>
        <dbReference type="ARBA" id="ARBA00022729"/>
    </source>
</evidence>
<keyword evidence="7" id="KW-1185">Reference proteome</keyword>
<dbReference type="Proteomes" id="UP000663090">
    <property type="component" value="Chromosome"/>
</dbReference>
<keyword evidence="2" id="KW-0677">Repeat</keyword>
<name>A0ABX7N331_9BACT</name>
<reference evidence="6 7" key="1">
    <citation type="submission" date="2021-02" db="EMBL/GenBank/DDBJ databases">
        <title>De Novo genome assembly of isolated myxobacteria.</title>
        <authorList>
            <person name="Stevens D.C."/>
        </authorList>
    </citation>
    <scope>NUCLEOTIDE SEQUENCE [LARGE SCALE GENOMIC DNA]</scope>
    <source>
        <strain evidence="6 7">SCHIC003</strain>
    </source>
</reference>
<dbReference type="InterPro" id="IPR003961">
    <property type="entry name" value="FN3_dom"/>
</dbReference>
<dbReference type="InterPro" id="IPR011936">
    <property type="entry name" value="Myxo_disulph_rpt"/>
</dbReference>
<protein>
    <submittedName>
        <fullName evidence="6">DUF4215 domain-containing protein</fullName>
    </submittedName>
</protein>
<keyword evidence="4" id="KW-0812">Transmembrane</keyword>